<comment type="caution">
    <text evidence="2">The sequence shown here is derived from an EMBL/GenBank/DDBJ whole genome shotgun (WGS) entry which is preliminary data.</text>
</comment>
<dbReference type="GO" id="GO:0005975">
    <property type="term" value="P:carbohydrate metabolic process"/>
    <property type="evidence" value="ECO:0007669"/>
    <property type="project" value="InterPro"/>
</dbReference>
<gene>
    <name evidence="2" type="ORF">H8E23_04815</name>
</gene>
<dbReference type="PANTHER" id="PTHR42899:SF1">
    <property type="entry name" value="SPERMATOGENESIS-ASSOCIATED PROTEIN 20"/>
    <property type="match status" value="1"/>
</dbReference>
<evidence type="ECO:0000313" key="2">
    <source>
        <dbReference type="EMBL" id="MBC8360698.1"/>
    </source>
</evidence>
<evidence type="ECO:0000259" key="1">
    <source>
        <dbReference type="Pfam" id="PF03190"/>
    </source>
</evidence>
<dbReference type="Proteomes" id="UP000603434">
    <property type="component" value="Unassembled WGS sequence"/>
</dbReference>
<dbReference type="SUPFAM" id="SSF48208">
    <property type="entry name" value="Six-hairpin glycosidases"/>
    <property type="match status" value="1"/>
</dbReference>
<reference evidence="2 3" key="1">
    <citation type="submission" date="2020-08" db="EMBL/GenBank/DDBJ databases">
        <title>Bridging the membrane lipid divide: bacteria of the FCB group superphylum have the potential to synthesize archaeal ether lipids.</title>
        <authorList>
            <person name="Villanueva L."/>
            <person name="Von Meijenfeldt F.A.B."/>
            <person name="Westbye A.B."/>
            <person name="Yadav S."/>
            <person name="Hopmans E.C."/>
            <person name="Dutilh B.E."/>
            <person name="Sinninghe Damste J.S."/>
        </authorList>
    </citation>
    <scope>NUCLEOTIDE SEQUENCE [LARGE SCALE GENOMIC DNA]</scope>
    <source>
        <strain evidence="2">NIOZ-UU30</strain>
    </source>
</reference>
<dbReference type="Pfam" id="PF03190">
    <property type="entry name" value="Thioredox_DsbH"/>
    <property type="match status" value="1"/>
</dbReference>
<organism evidence="2 3">
    <name type="scientific">Candidatus Desulfatibia profunda</name>
    <dbReference type="NCBI Taxonomy" id="2841695"/>
    <lineage>
        <taxon>Bacteria</taxon>
        <taxon>Pseudomonadati</taxon>
        <taxon>Thermodesulfobacteriota</taxon>
        <taxon>Desulfobacteria</taxon>
        <taxon>Desulfobacterales</taxon>
        <taxon>Desulfobacterales incertae sedis</taxon>
        <taxon>Candidatus Desulfatibia</taxon>
    </lineage>
</organism>
<dbReference type="InterPro" id="IPR008928">
    <property type="entry name" value="6-hairpin_glycosidase_sf"/>
</dbReference>
<dbReference type="EMBL" id="JACNJH010000101">
    <property type="protein sequence ID" value="MBC8360698.1"/>
    <property type="molecule type" value="Genomic_DNA"/>
</dbReference>
<accession>A0A8J6TLI6</accession>
<dbReference type="Gene3D" id="3.40.30.10">
    <property type="entry name" value="Glutaredoxin"/>
    <property type="match status" value="1"/>
</dbReference>
<proteinExistence type="predicted"/>
<dbReference type="SUPFAM" id="SSF52833">
    <property type="entry name" value="Thioredoxin-like"/>
    <property type="match status" value="1"/>
</dbReference>
<dbReference type="InterPro" id="IPR036249">
    <property type="entry name" value="Thioredoxin-like_sf"/>
</dbReference>
<feature type="domain" description="Spermatogenesis-associated protein 20-like TRX" evidence="1">
    <location>
        <begin position="8"/>
        <end position="171"/>
    </location>
</feature>
<dbReference type="PANTHER" id="PTHR42899">
    <property type="entry name" value="SPERMATOGENESIS-ASSOCIATED PROTEIN 20"/>
    <property type="match status" value="1"/>
</dbReference>
<dbReference type="InterPro" id="IPR024705">
    <property type="entry name" value="Ssp411"/>
</dbReference>
<protein>
    <submittedName>
        <fullName evidence="2">Thioredoxin domain-containing protein</fullName>
    </submittedName>
</protein>
<evidence type="ECO:0000313" key="3">
    <source>
        <dbReference type="Proteomes" id="UP000603434"/>
    </source>
</evidence>
<dbReference type="InterPro" id="IPR004879">
    <property type="entry name" value="Ssp411-like_TRX"/>
</dbReference>
<dbReference type="AlphaFoldDB" id="A0A8J6TLI6"/>
<name>A0A8J6TLI6_9BACT</name>
<dbReference type="CDD" id="cd02955">
    <property type="entry name" value="SSP411"/>
    <property type="match status" value="1"/>
</dbReference>
<sequence>MNNIDLTPNRLINEKSPYLQQHAYNPVDWYPWGDEALDKAKKENKPILLSIGYSTCHWCHVMENESFADSKIAGQMNANFVCIKVDREERPDLDKIYITAVTSLTGSAGWPLNVFLTPDLKPFFGGTYFPPQPKIGIASWSQLISLIAKAWNDPDKHRKILDSADAITQTLNNHLSWKTKGIMPGPNLLETAYENFKSDFDANKGGFSPAPKFPSPAIQNFLLSYSRYAKNTQATEPNADRAIEMTVLTLRAMAHGGIYDHLGGGFHRYATDDRWHVPHSAMKHT</sequence>